<dbReference type="GO" id="GO:0008168">
    <property type="term" value="F:methyltransferase activity"/>
    <property type="evidence" value="ECO:0007669"/>
    <property type="project" value="UniProtKB-KW"/>
</dbReference>
<dbReference type="EC" id="2.1.2.11" evidence="1"/>
<evidence type="ECO:0000313" key="1">
    <source>
        <dbReference type="EMBL" id="EGY76517.1"/>
    </source>
</evidence>
<name>G4D0N8_9ACTN</name>
<evidence type="ECO:0000313" key="2">
    <source>
        <dbReference type="Proteomes" id="UP000005332"/>
    </source>
</evidence>
<dbReference type="GO" id="GO:0003864">
    <property type="term" value="F:3-methyl-2-oxobutanoate hydroxymethyltransferase activity"/>
    <property type="evidence" value="ECO:0007669"/>
    <property type="project" value="UniProtKB-EC"/>
</dbReference>
<proteinExistence type="predicted"/>
<sequence>MVSRGIVRPRRRQILPEHTVTGICFSVWLVEPQRSGVELISARLDPQVMVHECAPDSLPLGLRVYSKGVDVPMLGSVFQGPVNDAQEVVLFVDGQGHAPALRRTVQSVSRSSLVVPLS</sequence>
<gene>
    <name evidence="1" type="ORF">HMPREF9153_2346</name>
</gene>
<dbReference type="Proteomes" id="UP000005332">
    <property type="component" value="Unassembled WGS sequence"/>
</dbReference>
<dbReference type="GO" id="GO:0032259">
    <property type="term" value="P:methylation"/>
    <property type="evidence" value="ECO:0007669"/>
    <property type="project" value="UniProtKB-KW"/>
</dbReference>
<protein>
    <submittedName>
        <fullName evidence="1">3-methyl-2-oxobutanoate hydroxymethyltransferase</fullName>
        <ecNumber evidence="1">2.1.2.11</ecNumber>
    </submittedName>
</protein>
<keyword evidence="2" id="KW-1185">Reference proteome</keyword>
<organism evidence="1 2">
    <name type="scientific">Cutibacterium avidum ATCC 25577</name>
    <dbReference type="NCBI Taxonomy" id="997355"/>
    <lineage>
        <taxon>Bacteria</taxon>
        <taxon>Bacillati</taxon>
        <taxon>Actinomycetota</taxon>
        <taxon>Actinomycetes</taxon>
        <taxon>Propionibacteriales</taxon>
        <taxon>Propionibacteriaceae</taxon>
        <taxon>Cutibacterium</taxon>
    </lineage>
</organism>
<dbReference type="HOGENOM" id="CLU_2071010_0_0_11"/>
<keyword evidence="1" id="KW-0808">Transferase</keyword>
<accession>G4D0N8</accession>
<comment type="caution">
    <text evidence="1">The sequence shown here is derived from an EMBL/GenBank/DDBJ whole genome shotgun (WGS) entry which is preliminary data.</text>
</comment>
<reference evidence="1 2" key="1">
    <citation type="submission" date="2011-06" db="EMBL/GenBank/DDBJ databases">
        <authorList>
            <person name="Muzny D."/>
            <person name="Qin X."/>
            <person name="Deng J."/>
            <person name="Jiang H."/>
            <person name="Liu Y."/>
            <person name="Qu J."/>
            <person name="Song X.-Z."/>
            <person name="Zhang L."/>
            <person name="Thornton R."/>
            <person name="Coyle M."/>
            <person name="Francisco L."/>
            <person name="Jackson L."/>
            <person name="Javaid M."/>
            <person name="Korchina V."/>
            <person name="Kovar C."/>
            <person name="Mata R."/>
            <person name="Mathew T."/>
            <person name="Ngo R."/>
            <person name="Nguyen L."/>
            <person name="Nguyen N."/>
            <person name="Okwuonu G."/>
            <person name="Ongeri F."/>
            <person name="Pham C."/>
            <person name="Simmons D."/>
            <person name="Wilczek-Boney K."/>
            <person name="Hale W."/>
            <person name="Jakkamsetti A."/>
            <person name="Pham P."/>
            <person name="Ruth R."/>
            <person name="San Lucas F."/>
            <person name="Warren J."/>
            <person name="Zhang J."/>
            <person name="Zhao Z."/>
            <person name="Zhou C."/>
            <person name="Zhu D."/>
            <person name="Lee S."/>
            <person name="Bess C."/>
            <person name="Blankenburg K."/>
            <person name="Forbes L."/>
            <person name="Fu Q."/>
            <person name="Gubbala S."/>
            <person name="Hirani K."/>
            <person name="Jayaseelan J.C."/>
            <person name="Lara F."/>
            <person name="Munidasa M."/>
            <person name="Palculict T."/>
            <person name="Patil S."/>
            <person name="Pu L.-L."/>
            <person name="Saada N."/>
            <person name="Tang L."/>
            <person name="Weissenberger G."/>
            <person name="Zhu Y."/>
            <person name="Hemphill L."/>
            <person name="Shang Y."/>
            <person name="Youmans B."/>
            <person name="Ayvaz T."/>
            <person name="Ross M."/>
            <person name="Santibanez J."/>
            <person name="Aqrawi P."/>
            <person name="Gross S."/>
            <person name="Joshi V."/>
            <person name="Fowler G."/>
            <person name="Nazareth L."/>
            <person name="Reid J."/>
            <person name="Worley K."/>
            <person name="Petrosino J."/>
            <person name="Highlander S."/>
            <person name="Gibbs R."/>
        </authorList>
    </citation>
    <scope>NUCLEOTIDE SEQUENCE [LARGE SCALE GENOMIC DNA]</scope>
    <source>
        <strain evidence="1 2">ATCC 25577</strain>
    </source>
</reference>
<dbReference type="AlphaFoldDB" id="G4D0N8"/>
<keyword evidence="1" id="KW-0489">Methyltransferase</keyword>
<dbReference type="EMBL" id="AGBA01000018">
    <property type="protein sequence ID" value="EGY76517.1"/>
    <property type="molecule type" value="Genomic_DNA"/>
</dbReference>